<dbReference type="EMBL" id="QGKX02002183">
    <property type="protein sequence ID" value="KAF3489980.1"/>
    <property type="molecule type" value="Genomic_DNA"/>
</dbReference>
<dbReference type="AlphaFoldDB" id="A0A8S9NBE4"/>
<comment type="caution">
    <text evidence="1">The sequence shown here is derived from an EMBL/GenBank/DDBJ whole genome shotgun (WGS) entry which is preliminary data.</text>
</comment>
<dbReference type="Proteomes" id="UP000712600">
    <property type="component" value="Unassembled WGS sequence"/>
</dbReference>
<name>A0A8S9NBE4_BRACR</name>
<organism evidence="1 2">
    <name type="scientific">Brassica cretica</name>
    <name type="common">Mustard</name>
    <dbReference type="NCBI Taxonomy" id="69181"/>
    <lineage>
        <taxon>Eukaryota</taxon>
        <taxon>Viridiplantae</taxon>
        <taxon>Streptophyta</taxon>
        <taxon>Embryophyta</taxon>
        <taxon>Tracheophyta</taxon>
        <taxon>Spermatophyta</taxon>
        <taxon>Magnoliopsida</taxon>
        <taxon>eudicotyledons</taxon>
        <taxon>Gunneridae</taxon>
        <taxon>Pentapetalae</taxon>
        <taxon>rosids</taxon>
        <taxon>malvids</taxon>
        <taxon>Brassicales</taxon>
        <taxon>Brassicaceae</taxon>
        <taxon>Brassiceae</taxon>
        <taxon>Brassica</taxon>
    </lineage>
</organism>
<evidence type="ECO:0000313" key="1">
    <source>
        <dbReference type="EMBL" id="KAF3489980.1"/>
    </source>
</evidence>
<protein>
    <submittedName>
        <fullName evidence="1">Uncharacterized protein</fullName>
    </submittedName>
</protein>
<sequence>MGFKSTPFFHSRKVFKILRSVHSPRCDGISRILGSSFGSMVIDASNSDQTKLQLREKTWFANPLNSRLMYICHAPSTPYNSKQPNQEVKLDPSSGPCADYSLLL</sequence>
<reference evidence="1" key="1">
    <citation type="submission" date="2019-12" db="EMBL/GenBank/DDBJ databases">
        <title>Genome sequencing and annotation of Brassica cretica.</title>
        <authorList>
            <person name="Studholme D.J."/>
            <person name="Sarris P."/>
        </authorList>
    </citation>
    <scope>NUCLEOTIDE SEQUENCE</scope>
    <source>
        <strain evidence="1">PFS-109/04</strain>
        <tissue evidence="1">Leaf</tissue>
    </source>
</reference>
<evidence type="ECO:0000313" key="2">
    <source>
        <dbReference type="Proteomes" id="UP000712600"/>
    </source>
</evidence>
<accession>A0A8S9NBE4</accession>
<gene>
    <name evidence="1" type="ORF">F2Q69_00053431</name>
</gene>
<proteinExistence type="predicted"/>